<organism evidence="1 2">
    <name type="scientific">Pseudoalteromonas aurantia 208</name>
    <dbReference type="NCBI Taxonomy" id="1314867"/>
    <lineage>
        <taxon>Bacteria</taxon>
        <taxon>Pseudomonadati</taxon>
        <taxon>Pseudomonadota</taxon>
        <taxon>Gammaproteobacteria</taxon>
        <taxon>Alteromonadales</taxon>
        <taxon>Pseudoalteromonadaceae</taxon>
        <taxon>Pseudoalteromonas</taxon>
    </lineage>
</organism>
<protein>
    <submittedName>
        <fullName evidence="1">Uncharacterized protein</fullName>
    </submittedName>
</protein>
<dbReference type="EMBL" id="AQGV01000012">
    <property type="protein sequence ID" value="MBE0369233.1"/>
    <property type="molecule type" value="Genomic_DNA"/>
</dbReference>
<accession>A0ABR9EE21</accession>
<name>A0ABR9EE21_9GAMM</name>
<dbReference type="Proteomes" id="UP000615755">
    <property type="component" value="Unassembled WGS sequence"/>
</dbReference>
<proteinExistence type="predicted"/>
<keyword evidence="2" id="KW-1185">Reference proteome</keyword>
<evidence type="ECO:0000313" key="2">
    <source>
        <dbReference type="Proteomes" id="UP000615755"/>
    </source>
</evidence>
<sequence>MQQKIAEAKATSKLKAAKKTQLAESALDDAVILLCEMARRIKQLELKAEVDLIAAQRG</sequence>
<evidence type="ECO:0000313" key="1">
    <source>
        <dbReference type="EMBL" id="MBE0369233.1"/>
    </source>
</evidence>
<comment type="caution">
    <text evidence="1">The sequence shown here is derived from an EMBL/GenBank/DDBJ whole genome shotgun (WGS) entry which is preliminary data.</text>
</comment>
<reference evidence="1 2" key="1">
    <citation type="submission" date="2015-03" db="EMBL/GenBank/DDBJ databases">
        <title>Genome sequence of Pseudoalteromonas aurantia.</title>
        <authorList>
            <person name="Xie B.-B."/>
            <person name="Rong J.-C."/>
            <person name="Qin Q.-L."/>
            <person name="Zhang Y.-Z."/>
        </authorList>
    </citation>
    <scope>NUCLEOTIDE SEQUENCE [LARGE SCALE GENOMIC DNA]</scope>
    <source>
        <strain evidence="1 2">208</strain>
    </source>
</reference>
<gene>
    <name evidence="1" type="ORF">PAUR_a3045</name>
</gene>